<proteinExistence type="predicted"/>
<sequence>MLHEIHHATLPPHLHMMAGWYSNGPTLYKTREPDGQWEDADDESQRELAIADEHLPLSPPCQCHCNSRRCRRSCVSG</sequence>
<evidence type="ECO:0000313" key="1">
    <source>
        <dbReference type="EMBL" id="BAD10348.1"/>
    </source>
</evidence>
<dbReference type="EMBL" id="AP005411">
    <property type="protein sequence ID" value="BAD10348.1"/>
    <property type="molecule type" value="Genomic_DNA"/>
</dbReference>
<organism evidence="1 2">
    <name type="scientific">Oryza sativa subsp. japonica</name>
    <name type="common">Rice</name>
    <dbReference type="NCBI Taxonomy" id="39947"/>
    <lineage>
        <taxon>Eukaryota</taxon>
        <taxon>Viridiplantae</taxon>
        <taxon>Streptophyta</taxon>
        <taxon>Embryophyta</taxon>
        <taxon>Tracheophyta</taxon>
        <taxon>Spermatophyta</taxon>
        <taxon>Magnoliopsida</taxon>
        <taxon>Liliopsida</taxon>
        <taxon>Poales</taxon>
        <taxon>Poaceae</taxon>
        <taxon>BOP clade</taxon>
        <taxon>Oryzoideae</taxon>
        <taxon>Oryzeae</taxon>
        <taxon>Oryzinae</taxon>
        <taxon>Oryza</taxon>
        <taxon>Oryza sativa</taxon>
    </lineage>
</organism>
<reference evidence="2" key="2">
    <citation type="journal article" date="2008" name="Nucleic Acids Res.">
        <title>The rice annotation project database (RAP-DB): 2008 update.</title>
        <authorList>
            <consortium name="The rice annotation project (RAP)"/>
        </authorList>
    </citation>
    <scope>GENOME REANNOTATION</scope>
    <source>
        <strain evidence="2">cv. Nipponbare</strain>
    </source>
</reference>
<protein>
    <submittedName>
        <fullName evidence="1">Uncharacterized protein</fullName>
    </submittedName>
</protein>
<evidence type="ECO:0000313" key="2">
    <source>
        <dbReference type="Proteomes" id="UP000000763"/>
    </source>
</evidence>
<dbReference type="Proteomes" id="UP000000763">
    <property type="component" value="Chromosome 8"/>
</dbReference>
<gene>
    <name evidence="1" type="primary">OSJNBa0044E16.35</name>
</gene>
<dbReference type="AlphaFoldDB" id="Q6Z1N5"/>
<name>Q6Z1N5_ORYSJ</name>
<reference evidence="2" key="1">
    <citation type="journal article" date="2005" name="Nature">
        <title>The map-based sequence of the rice genome.</title>
        <authorList>
            <consortium name="International rice genome sequencing project (IRGSP)"/>
            <person name="Matsumoto T."/>
            <person name="Wu J."/>
            <person name="Kanamori H."/>
            <person name="Katayose Y."/>
            <person name="Fujisawa M."/>
            <person name="Namiki N."/>
            <person name="Mizuno H."/>
            <person name="Yamamoto K."/>
            <person name="Antonio B.A."/>
            <person name="Baba T."/>
            <person name="Sakata K."/>
            <person name="Nagamura Y."/>
            <person name="Aoki H."/>
            <person name="Arikawa K."/>
            <person name="Arita K."/>
            <person name="Bito T."/>
            <person name="Chiden Y."/>
            <person name="Fujitsuka N."/>
            <person name="Fukunaka R."/>
            <person name="Hamada M."/>
            <person name="Harada C."/>
            <person name="Hayashi A."/>
            <person name="Hijishita S."/>
            <person name="Honda M."/>
            <person name="Hosokawa S."/>
            <person name="Ichikawa Y."/>
            <person name="Idonuma A."/>
            <person name="Iijima M."/>
            <person name="Ikeda M."/>
            <person name="Ikeno M."/>
            <person name="Ito K."/>
            <person name="Ito S."/>
            <person name="Ito T."/>
            <person name="Ito Y."/>
            <person name="Ito Y."/>
            <person name="Iwabuchi A."/>
            <person name="Kamiya K."/>
            <person name="Karasawa W."/>
            <person name="Kurita K."/>
            <person name="Katagiri S."/>
            <person name="Kikuta A."/>
            <person name="Kobayashi H."/>
            <person name="Kobayashi N."/>
            <person name="Machita K."/>
            <person name="Maehara T."/>
            <person name="Masukawa M."/>
            <person name="Mizubayashi T."/>
            <person name="Mukai Y."/>
            <person name="Nagasaki H."/>
            <person name="Nagata Y."/>
            <person name="Naito S."/>
            <person name="Nakashima M."/>
            <person name="Nakama Y."/>
            <person name="Nakamichi Y."/>
            <person name="Nakamura M."/>
            <person name="Meguro A."/>
            <person name="Negishi M."/>
            <person name="Ohta I."/>
            <person name="Ohta T."/>
            <person name="Okamoto M."/>
            <person name="Ono N."/>
            <person name="Saji S."/>
            <person name="Sakaguchi M."/>
            <person name="Sakai K."/>
            <person name="Shibata M."/>
            <person name="Shimokawa T."/>
            <person name="Song J."/>
            <person name="Takazaki Y."/>
            <person name="Terasawa K."/>
            <person name="Tsugane M."/>
            <person name="Tsuji K."/>
            <person name="Ueda S."/>
            <person name="Waki K."/>
            <person name="Yamagata H."/>
            <person name="Yamamoto M."/>
            <person name="Yamamoto S."/>
            <person name="Yamane H."/>
            <person name="Yoshiki S."/>
            <person name="Yoshihara R."/>
            <person name="Yukawa K."/>
            <person name="Zhong H."/>
            <person name="Yano M."/>
            <person name="Yuan Q."/>
            <person name="Ouyang S."/>
            <person name="Liu J."/>
            <person name="Jones K.M."/>
            <person name="Gansberger K."/>
            <person name="Moffat K."/>
            <person name="Hill J."/>
            <person name="Bera J."/>
            <person name="Fadrosh D."/>
            <person name="Jin S."/>
            <person name="Johri S."/>
            <person name="Kim M."/>
            <person name="Overton L."/>
            <person name="Reardon M."/>
            <person name="Tsitrin T."/>
            <person name="Vuong H."/>
            <person name="Weaver B."/>
            <person name="Ciecko A."/>
            <person name="Tallon L."/>
            <person name="Jackson J."/>
            <person name="Pai G."/>
            <person name="Aken S.V."/>
            <person name="Utterback T."/>
            <person name="Reidmuller S."/>
            <person name="Feldblyum T."/>
            <person name="Hsiao J."/>
            <person name="Zismann V."/>
            <person name="Iobst S."/>
            <person name="de Vazeille A.R."/>
            <person name="Buell C.R."/>
            <person name="Ying K."/>
            <person name="Li Y."/>
            <person name="Lu T."/>
            <person name="Huang Y."/>
            <person name="Zhao Q."/>
            <person name="Feng Q."/>
            <person name="Zhang L."/>
            <person name="Zhu J."/>
            <person name="Weng Q."/>
            <person name="Mu J."/>
            <person name="Lu Y."/>
            <person name="Fan D."/>
            <person name="Liu Y."/>
            <person name="Guan J."/>
            <person name="Zhang Y."/>
            <person name="Yu S."/>
            <person name="Liu X."/>
            <person name="Zhang Y."/>
            <person name="Hong G."/>
            <person name="Han B."/>
            <person name="Choisne N."/>
            <person name="Demange N."/>
            <person name="Orjeda G."/>
            <person name="Samain S."/>
            <person name="Cattolico L."/>
            <person name="Pelletier E."/>
            <person name="Couloux A."/>
            <person name="Segurens B."/>
            <person name="Wincker P."/>
            <person name="D'Hont A."/>
            <person name="Scarpelli C."/>
            <person name="Weissenbach J."/>
            <person name="Salanoubat M."/>
            <person name="Quetier F."/>
            <person name="Yu Y."/>
            <person name="Kim H.R."/>
            <person name="Rambo T."/>
            <person name="Currie J."/>
            <person name="Collura K."/>
            <person name="Luo M."/>
            <person name="Yang T."/>
            <person name="Ammiraju J.S.S."/>
            <person name="Engler F."/>
            <person name="Soderlund C."/>
            <person name="Wing R.A."/>
            <person name="Palmer L.E."/>
            <person name="de la Bastide M."/>
            <person name="Spiegel L."/>
            <person name="Nascimento L."/>
            <person name="Zutavern T."/>
            <person name="O'Shaughnessy A."/>
            <person name="Dike S."/>
            <person name="Dedhia N."/>
            <person name="Preston R."/>
            <person name="Balija V."/>
            <person name="McCombie W.R."/>
            <person name="Chow T."/>
            <person name="Chen H."/>
            <person name="Chung M."/>
            <person name="Chen C."/>
            <person name="Shaw J."/>
            <person name="Wu H."/>
            <person name="Hsiao K."/>
            <person name="Chao Y."/>
            <person name="Chu M."/>
            <person name="Cheng C."/>
            <person name="Hour A."/>
            <person name="Lee P."/>
            <person name="Lin S."/>
            <person name="Lin Y."/>
            <person name="Liou J."/>
            <person name="Liu S."/>
            <person name="Hsing Y."/>
            <person name="Raghuvanshi S."/>
            <person name="Mohanty A."/>
            <person name="Bharti A.K."/>
            <person name="Gaur A."/>
            <person name="Gupta V."/>
            <person name="Kumar D."/>
            <person name="Ravi V."/>
            <person name="Vij S."/>
            <person name="Kapur A."/>
            <person name="Khurana P."/>
            <person name="Khurana P."/>
            <person name="Khurana J.P."/>
            <person name="Tyagi A.K."/>
            <person name="Gaikwad K."/>
            <person name="Singh A."/>
            <person name="Dalal V."/>
            <person name="Srivastava S."/>
            <person name="Dixit A."/>
            <person name="Pal A.K."/>
            <person name="Ghazi I.A."/>
            <person name="Yadav M."/>
            <person name="Pandit A."/>
            <person name="Bhargava A."/>
            <person name="Sureshbabu K."/>
            <person name="Batra K."/>
            <person name="Sharma T.R."/>
            <person name="Mohapatra T."/>
            <person name="Singh N.K."/>
            <person name="Messing J."/>
            <person name="Nelson A.B."/>
            <person name="Fuks G."/>
            <person name="Kavchok S."/>
            <person name="Keizer G."/>
            <person name="Linton E."/>
            <person name="Llaca V."/>
            <person name="Song R."/>
            <person name="Tanyolac B."/>
            <person name="Young S."/>
            <person name="Ho-Il K."/>
            <person name="Hahn J.H."/>
            <person name="Sangsakoo G."/>
            <person name="Vanavichit A."/>
            <person name="de Mattos Luiz.A.T."/>
            <person name="Zimmer P.D."/>
            <person name="Malone G."/>
            <person name="Dellagostin O."/>
            <person name="de Oliveira A.C."/>
            <person name="Bevan M."/>
            <person name="Bancroft I."/>
            <person name="Minx P."/>
            <person name="Cordum H."/>
            <person name="Wilson R."/>
            <person name="Cheng Z."/>
            <person name="Jin W."/>
            <person name="Jiang J."/>
            <person name="Leong S.A."/>
            <person name="Iwama H."/>
            <person name="Gojobori T."/>
            <person name="Itoh T."/>
            <person name="Niimura Y."/>
            <person name="Fujii Y."/>
            <person name="Habara T."/>
            <person name="Sakai H."/>
            <person name="Sato Y."/>
            <person name="Wilson G."/>
            <person name="Kumar K."/>
            <person name="McCouch S."/>
            <person name="Juretic N."/>
            <person name="Hoen D."/>
            <person name="Wright S."/>
            <person name="Bruskiewich R."/>
            <person name="Bureau T."/>
            <person name="Miyao A."/>
            <person name="Hirochika H."/>
            <person name="Nishikawa T."/>
            <person name="Kadowaki K."/>
            <person name="Sugiura M."/>
            <person name="Burr B."/>
            <person name="Sasaki T."/>
        </authorList>
    </citation>
    <scope>NUCLEOTIDE SEQUENCE [LARGE SCALE GENOMIC DNA]</scope>
    <source>
        <strain evidence="2">cv. Nipponbare</strain>
    </source>
</reference>
<accession>Q6Z1N5</accession>